<keyword evidence="2" id="KW-1185">Reference proteome</keyword>
<gene>
    <name evidence="1" type="primary">PARPA_03070.1 scaffold 6720</name>
</gene>
<name>A0A0B7MU33_9FUNG</name>
<reference evidence="1 2" key="1">
    <citation type="submission" date="2014-09" db="EMBL/GenBank/DDBJ databases">
        <authorList>
            <person name="Ellenberger Sabrina"/>
        </authorList>
    </citation>
    <scope>NUCLEOTIDE SEQUENCE [LARGE SCALE GENOMIC DNA]</scope>
    <source>
        <strain evidence="1 2">CBS 412.66</strain>
    </source>
</reference>
<sequence>MLPIEIFRCIANHLNKQDIIECQCVCSCWYKKWIAYSYHHIHIRGKRQFELFFHQALQSSLMVAPYSTGYQIRKMIIENGHIEPFMLGQLPQLCPYLEVFKFDGVVLSQMARRESFQHYQQRRNREELDKVRHHFALWKHMRELVELNGITVSHALLQQQQQNTTARHLTSLSVQFNNQNDRTNSKPSLISSLHHAPNLQALSIECVYLSFEELESTHDSCPALATLCLSHTVLLPMSLSMSAGEATFMCKRQREIKPAMALRRFRFVDGSFCDDTPGWLNYISRKYIYARCLDIGSCSFFAETLHMNQQLSDTSSDLNSHESQLCQIAKSCTRLETLNLQPFRLEAAFFQILDRNATFLSQLTLGDGLTNSLVYELEGLVQSRQRDHVESLTILGWPLATDIRGSQLLMASLGQCTHITTLHLSLGRYVHRKHPVFTATTTLTDNATVYLDFLLAQCPKLTHLTITDAKLATTGGGGGAVSTSKHYYYTLKSLQLENVMIDSGSDVFHIIATGCTELTDLSLISTISSPVYHTTRNFNIYLPHHRLKTLVLDRIRVSRKCSVRLGACRFKITQDMQTAVWYDLIGYECCPGPSSSSSWLFFTKHDDGGIACGTDKMRASKVKRLQDADVNYSDLDQSVYVSVVCKHIDSLYLTGLYIAQ</sequence>
<dbReference type="Proteomes" id="UP000054107">
    <property type="component" value="Unassembled WGS sequence"/>
</dbReference>
<dbReference type="AlphaFoldDB" id="A0A0B7MU33"/>
<dbReference type="SUPFAM" id="SSF52047">
    <property type="entry name" value="RNI-like"/>
    <property type="match status" value="1"/>
</dbReference>
<dbReference type="PANTHER" id="PTHR31639:SF285">
    <property type="entry name" value="OS01G0730200 PROTEIN"/>
    <property type="match status" value="1"/>
</dbReference>
<evidence type="ECO:0000313" key="2">
    <source>
        <dbReference type="Proteomes" id="UP000054107"/>
    </source>
</evidence>
<dbReference type="PANTHER" id="PTHR31639">
    <property type="entry name" value="F-BOX PROTEIN-LIKE"/>
    <property type="match status" value="1"/>
</dbReference>
<dbReference type="EMBL" id="LN721928">
    <property type="protein sequence ID" value="CEP09541.1"/>
    <property type="molecule type" value="Genomic_DNA"/>
</dbReference>
<protein>
    <recommendedName>
        <fullName evidence="3">F-box domain-containing protein</fullName>
    </recommendedName>
</protein>
<dbReference type="SUPFAM" id="SSF81383">
    <property type="entry name" value="F-box domain"/>
    <property type="match status" value="1"/>
</dbReference>
<dbReference type="InterPro" id="IPR032675">
    <property type="entry name" value="LRR_dom_sf"/>
</dbReference>
<dbReference type="OrthoDB" id="2256890at2759"/>
<proteinExistence type="predicted"/>
<organism evidence="1 2">
    <name type="scientific">Parasitella parasitica</name>
    <dbReference type="NCBI Taxonomy" id="35722"/>
    <lineage>
        <taxon>Eukaryota</taxon>
        <taxon>Fungi</taxon>
        <taxon>Fungi incertae sedis</taxon>
        <taxon>Mucoromycota</taxon>
        <taxon>Mucoromycotina</taxon>
        <taxon>Mucoromycetes</taxon>
        <taxon>Mucorales</taxon>
        <taxon>Mucorineae</taxon>
        <taxon>Mucoraceae</taxon>
        <taxon>Parasitella</taxon>
    </lineage>
</organism>
<evidence type="ECO:0000313" key="1">
    <source>
        <dbReference type="EMBL" id="CEP09541.1"/>
    </source>
</evidence>
<dbReference type="Gene3D" id="3.80.10.10">
    <property type="entry name" value="Ribonuclease Inhibitor"/>
    <property type="match status" value="2"/>
</dbReference>
<accession>A0A0B7MU33</accession>
<evidence type="ECO:0008006" key="3">
    <source>
        <dbReference type="Google" id="ProtNLM"/>
    </source>
</evidence>
<dbReference type="InterPro" id="IPR036047">
    <property type="entry name" value="F-box-like_dom_sf"/>
</dbReference>